<evidence type="ECO:0000256" key="6">
    <source>
        <dbReference type="ARBA" id="ARBA00023242"/>
    </source>
</evidence>
<proteinExistence type="predicted"/>
<evidence type="ECO:0000256" key="5">
    <source>
        <dbReference type="ARBA" id="ARBA00022833"/>
    </source>
</evidence>
<evidence type="ECO:0000256" key="1">
    <source>
        <dbReference type="ARBA" id="ARBA00004123"/>
    </source>
</evidence>
<dbReference type="PROSITE" id="PS00028">
    <property type="entry name" value="ZINC_FINGER_C2H2_1"/>
    <property type="match status" value="1"/>
</dbReference>
<dbReference type="PANTHER" id="PTHR24376">
    <property type="entry name" value="ZINC FINGER PROTEIN"/>
    <property type="match status" value="1"/>
</dbReference>
<dbReference type="Pfam" id="PF24666">
    <property type="entry name" value="zf-C2H2_fungi_2"/>
    <property type="match status" value="1"/>
</dbReference>
<reference evidence="9" key="1">
    <citation type="submission" date="2018-10" db="EMBL/GenBank/DDBJ databases">
        <title>FDA dAtabase for Regulatory Grade micrObial Sequences (FDA-ARGOS): Supporting development and validation of Infectious Disease Dx tests.</title>
        <authorList>
            <person name="Kerrigan L."/>
            <person name="Tallon L."/>
            <person name="Sadzewicz L."/>
            <person name="Sengamalay N."/>
            <person name="Ott S."/>
            <person name="Godinez A."/>
            <person name="Nagaraj S."/>
            <person name="Vavikolanu K."/>
            <person name="Nadendla S."/>
            <person name="George J."/>
            <person name="Sichtig H."/>
        </authorList>
    </citation>
    <scope>NUCLEOTIDE SEQUENCE [LARGE SCALE GENOMIC DNA]</scope>
    <source>
        <strain evidence="9">FDAARGOS_311</strain>
    </source>
</reference>
<keyword evidence="3" id="KW-0677">Repeat</keyword>
<comment type="subcellular location">
    <subcellularLocation>
        <location evidence="1">Nucleus</location>
    </subcellularLocation>
</comment>
<dbReference type="VEuPathDB" id="FungiDB:ATCC64974_27280"/>
<organism evidence="8 9">
    <name type="scientific">Aspergillus niger</name>
    <dbReference type="NCBI Taxonomy" id="5061"/>
    <lineage>
        <taxon>Eukaryota</taxon>
        <taxon>Fungi</taxon>
        <taxon>Dikarya</taxon>
        <taxon>Ascomycota</taxon>
        <taxon>Pezizomycotina</taxon>
        <taxon>Eurotiomycetes</taxon>
        <taxon>Eurotiomycetidae</taxon>
        <taxon>Eurotiales</taxon>
        <taxon>Aspergillaceae</taxon>
        <taxon>Aspergillus</taxon>
        <taxon>Aspergillus subgen. Circumdati</taxon>
    </lineage>
</organism>
<evidence type="ECO:0000256" key="7">
    <source>
        <dbReference type="SAM" id="MobiDB-lite"/>
    </source>
</evidence>
<dbReference type="VEuPathDB" id="FungiDB:M747DRAFT_233946"/>
<keyword evidence="6" id="KW-0539">Nucleus</keyword>
<dbReference type="VEuPathDB" id="FungiDB:ASPNIDRAFT2_1134282"/>
<dbReference type="GO" id="GO:0005634">
    <property type="term" value="C:nucleus"/>
    <property type="evidence" value="ECO:0007669"/>
    <property type="project" value="UniProtKB-SubCell"/>
</dbReference>
<accession>A0A254UDU0</accession>
<evidence type="ECO:0000313" key="9">
    <source>
        <dbReference type="Proteomes" id="UP000197666"/>
    </source>
</evidence>
<evidence type="ECO:0000313" key="8">
    <source>
        <dbReference type="EMBL" id="TPR03348.1"/>
    </source>
</evidence>
<evidence type="ECO:0000256" key="4">
    <source>
        <dbReference type="ARBA" id="ARBA00022771"/>
    </source>
</evidence>
<evidence type="ECO:0000256" key="2">
    <source>
        <dbReference type="ARBA" id="ARBA00022723"/>
    </source>
</evidence>
<dbReference type="GO" id="GO:0008270">
    <property type="term" value="F:zinc ion binding"/>
    <property type="evidence" value="ECO:0007669"/>
    <property type="project" value="UniProtKB-KW"/>
</dbReference>
<protein>
    <submittedName>
        <fullName evidence="8">DNA polymerase B family protein</fullName>
    </submittedName>
</protein>
<dbReference type="GO" id="GO:0000978">
    <property type="term" value="F:RNA polymerase II cis-regulatory region sequence-specific DNA binding"/>
    <property type="evidence" value="ECO:0007669"/>
    <property type="project" value="TreeGrafter"/>
</dbReference>
<keyword evidence="5" id="KW-0862">Zinc</keyword>
<evidence type="ECO:0000256" key="3">
    <source>
        <dbReference type="ARBA" id="ARBA00022737"/>
    </source>
</evidence>
<dbReference type="Gene3D" id="3.30.160.60">
    <property type="entry name" value="Classic Zinc Finger"/>
    <property type="match status" value="2"/>
</dbReference>
<keyword evidence="4" id="KW-0863">Zinc-finger</keyword>
<keyword evidence="2" id="KW-0479">Metal-binding</keyword>
<dbReference type="EMBL" id="NKJJ02000009">
    <property type="protein sequence ID" value="TPR03348.1"/>
    <property type="molecule type" value="Genomic_DNA"/>
</dbReference>
<feature type="region of interest" description="Disordered" evidence="7">
    <location>
        <begin position="193"/>
        <end position="236"/>
    </location>
</feature>
<dbReference type="AlphaFoldDB" id="A0A254UDU0"/>
<name>A0A254UDU0_ASPNG</name>
<dbReference type="Proteomes" id="UP000197666">
    <property type="component" value="Unassembled WGS sequence"/>
</dbReference>
<dbReference type="InterPro" id="IPR013087">
    <property type="entry name" value="Znf_C2H2_type"/>
</dbReference>
<feature type="compositionally biased region" description="Low complexity" evidence="7">
    <location>
        <begin position="196"/>
        <end position="207"/>
    </location>
</feature>
<dbReference type="eggNOG" id="ENOG502SAH5">
    <property type="taxonomic scope" value="Eukaryota"/>
</dbReference>
<dbReference type="PANTHER" id="PTHR24376:SF235">
    <property type="entry name" value="C2H2-TYPE DOMAIN-CONTAINING PROTEIN"/>
    <property type="match status" value="1"/>
</dbReference>
<dbReference type="VEuPathDB" id="FungiDB:An15g07080"/>
<dbReference type="GO" id="GO:0001228">
    <property type="term" value="F:DNA-binding transcription activator activity, RNA polymerase II-specific"/>
    <property type="evidence" value="ECO:0007669"/>
    <property type="project" value="TreeGrafter"/>
</dbReference>
<gene>
    <name evidence="8" type="ORF">CAN33_0014495</name>
</gene>
<dbReference type="SMART" id="SM00355">
    <property type="entry name" value="ZnF_C2H2"/>
    <property type="match status" value="4"/>
</dbReference>
<comment type="caution">
    <text evidence="8">The sequence shown here is derived from an EMBL/GenBank/DDBJ whole genome shotgun (WGS) entry which is preliminary data.</text>
</comment>
<sequence>MSAHGSSTRVPCTYKDCSGVFGSEWDMKRHKVNEHDYCKRCDEDFQDDEYLLLHKIKSDKHIVCVVCGIDFRSEGGRDLHTRQQHRTPQSLICYGCGQRFRQAGAMVNHVESGDCPNIPLSSLLQEQSKRLLYRETLKTGNENENADPDCPDDNGGVQIEQNLLEMDFDNDEATRSVVDGVGGLSLNTNVPEWKSKSSMASPSMTSEMRGRSASAGKMPASGARPSSPSPSPSNSFGNIRFDAGHTLRMLDQNWDSTVYFSSFSGKFICPCKAEFSSMKDFEEHVVTKTNQNRSIQCPGCLRVFKTAAALVAHCESASTRCKVNKGLHFSQVINDISGGLVKSVGHFEDGSVEYGAGTMGPKKVTYKKDEEGPNLMD</sequence>